<dbReference type="EMBL" id="LR134155">
    <property type="protein sequence ID" value="VEA72325.1"/>
    <property type="molecule type" value="Genomic_DNA"/>
</dbReference>
<reference evidence="5 6" key="1">
    <citation type="submission" date="2018-12" db="EMBL/GenBank/DDBJ databases">
        <authorList>
            <consortium name="Pathogen Informatics"/>
        </authorList>
    </citation>
    <scope>NUCLEOTIDE SEQUENCE [LARGE SCALE GENOMIC DNA]</scope>
    <source>
        <strain evidence="5 6">NCTC9419</strain>
    </source>
</reference>
<gene>
    <name evidence="5" type="ORF">NCTC9419_03930</name>
</gene>
<dbReference type="AlphaFoldDB" id="A0A3S4H8J4"/>
<organism evidence="5 6">
    <name type="scientific">Serratia rubidaea</name>
    <name type="common">Serratia marinorubra</name>
    <dbReference type="NCBI Taxonomy" id="61652"/>
    <lineage>
        <taxon>Bacteria</taxon>
        <taxon>Pseudomonadati</taxon>
        <taxon>Pseudomonadota</taxon>
        <taxon>Gammaproteobacteria</taxon>
        <taxon>Enterobacterales</taxon>
        <taxon>Yersiniaceae</taxon>
        <taxon>Serratia</taxon>
    </lineage>
</organism>
<dbReference type="PANTHER" id="PTHR34596">
    <property type="entry name" value="CHITOPORIN"/>
    <property type="match status" value="1"/>
</dbReference>
<dbReference type="InterPro" id="IPR023614">
    <property type="entry name" value="Porin_dom_sf"/>
</dbReference>
<protein>
    <submittedName>
        <fullName evidence="5">Outer membrane porin, OprD family</fullName>
    </submittedName>
</protein>
<dbReference type="NCBIfam" id="NF047822">
    <property type="entry name" value="ChporEntbacChiP"/>
    <property type="match status" value="1"/>
</dbReference>
<dbReference type="InterPro" id="IPR005318">
    <property type="entry name" value="OM_porin_bac"/>
</dbReference>
<dbReference type="PANTHER" id="PTHR34596:SF2">
    <property type="entry name" value="CHITOPORIN"/>
    <property type="match status" value="1"/>
</dbReference>
<accession>A0A3S4H8J4</accession>
<evidence type="ECO:0000256" key="4">
    <source>
        <dbReference type="SAM" id="SignalP"/>
    </source>
</evidence>
<comment type="similarity">
    <text evidence="1">Belongs to the outer membrane porin (Opr) (TC 1.B.25) family.</text>
</comment>
<dbReference type="Gene3D" id="2.40.160.10">
    <property type="entry name" value="Porin"/>
    <property type="match status" value="1"/>
</dbReference>
<keyword evidence="3 4" id="KW-0732">Signal</keyword>
<name>A0A3S4H8J4_SERRU</name>
<dbReference type="GO" id="GO:0015288">
    <property type="term" value="F:porin activity"/>
    <property type="evidence" value="ECO:0007669"/>
    <property type="project" value="TreeGrafter"/>
</dbReference>
<evidence type="ECO:0000313" key="5">
    <source>
        <dbReference type="EMBL" id="VEA72325.1"/>
    </source>
</evidence>
<feature type="signal peptide" evidence="4">
    <location>
        <begin position="1"/>
        <end position="47"/>
    </location>
</feature>
<dbReference type="GO" id="GO:0015772">
    <property type="term" value="P:oligosaccharide transport"/>
    <property type="evidence" value="ECO:0007669"/>
    <property type="project" value="TreeGrafter"/>
</dbReference>
<feature type="chain" id="PRO_5018757042" evidence="4">
    <location>
        <begin position="48"/>
        <end position="496"/>
    </location>
</feature>
<dbReference type="GO" id="GO:0016020">
    <property type="term" value="C:membrane"/>
    <property type="evidence" value="ECO:0007669"/>
    <property type="project" value="InterPro"/>
</dbReference>
<keyword evidence="2" id="KW-0813">Transport</keyword>
<evidence type="ECO:0000256" key="3">
    <source>
        <dbReference type="ARBA" id="ARBA00022729"/>
    </source>
</evidence>
<evidence type="ECO:0000313" key="6">
    <source>
        <dbReference type="Proteomes" id="UP000271603"/>
    </source>
</evidence>
<dbReference type="Proteomes" id="UP000271603">
    <property type="component" value="Chromosome"/>
</dbReference>
<evidence type="ECO:0000256" key="2">
    <source>
        <dbReference type="ARBA" id="ARBA00022448"/>
    </source>
</evidence>
<dbReference type="STRING" id="61652.AXX16_3947"/>
<dbReference type="Pfam" id="PF03573">
    <property type="entry name" value="OprD"/>
    <property type="match status" value="1"/>
</dbReference>
<sequence>MGSGGRTFMSKRNFIMATHGVRRNTLTLAVAGALLGTGLAMPPAAQAAGFIEDSTLSGGLYYWQRERDRKDLNKTKEMTRPDGSSVTVNNPDYNSYTTNLSHATANLSLDFSSGYAWDMLGLDVAAFSAIEIAESKDSGHPNEIAFSSSNRTYDETYQGDKGGVSLYKAAAKFKYGPVWARAGYIQPSGQTLLAPHWSFLPGTYRGAEAGANFDYGDAGALSFSYMWADKYKAPWHTVMDDFRQNDRKTSVSYLHSVGAKYDFKNDLVLEAAFGQAQGYVNQYFAKAAYQFELFGNPLTTSYQFYGAEDRISDRHDPNSIYDGLAWLQALTFGYTTGQFTWRLEGTMVKAEGNQGYFLQRMTPTYASSNGRLDVWWDNRSDFNANGEKALYAGVMYDLSKWNLPGWAVGGSYVYAWDAKPSTNPIYDQSQRLKESAYSLDAMYTVQEGRAKGTLFKLHFTQYDNHSDIPSWGGGYGNIFQDERDVKFMVIAPFTIF</sequence>
<proteinExistence type="inferred from homology"/>
<dbReference type="InterPro" id="IPR058075">
    <property type="entry name" value="Chitoporin"/>
</dbReference>
<evidence type="ECO:0000256" key="1">
    <source>
        <dbReference type="ARBA" id="ARBA00009075"/>
    </source>
</evidence>